<evidence type="ECO:0000256" key="1">
    <source>
        <dbReference type="SAM" id="MobiDB-lite"/>
    </source>
</evidence>
<dbReference type="Proteomes" id="UP000076727">
    <property type="component" value="Unassembled WGS sequence"/>
</dbReference>
<protein>
    <submittedName>
        <fullName evidence="2">Uncharacterized protein</fullName>
    </submittedName>
</protein>
<proteinExistence type="predicted"/>
<evidence type="ECO:0000313" key="2">
    <source>
        <dbReference type="EMBL" id="KZT68092.1"/>
    </source>
</evidence>
<organism evidence="2 3">
    <name type="scientific">Daedalea quercina L-15889</name>
    <dbReference type="NCBI Taxonomy" id="1314783"/>
    <lineage>
        <taxon>Eukaryota</taxon>
        <taxon>Fungi</taxon>
        <taxon>Dikarya</taxon>
        <taxon>Basidiomycota</taxon>
        <taxon>Agaricomycotina</taxon>
        <taxon>Agaricomycetes</taxon>
        <taxon>Polyporales</taxon>
        <taxon>Fomitopsis</taxon>
    </lineage>
</organism>
<keyword evidence="3" id="KW-1185">Reference proteome</keyword>
<evidence type="ECO:0000313" key="3">
    <source>
        <dbReference type="Proteomes" id="UP000076727"/>
    </source>
</evidence>
<reference evidence="2 3" key="1">
    <citation type="journal article" date="2016" name="Mol. Biol. Evol.">
        <title>Comparative Genomics of Early-Diverging Mushroom-Forming Fungi Provides Insights into the Origins of Lignocellulose Decay Capabilities.</title>
        <authorList>
            <person name="Nagy L.G."/>
            <person name="Riley R."/>
            <person name="Tritt A."/>
            <person name="Adam C."/>
            <person name="Daum C."/>
            <person name="Floudas D."/>
            <person name="Sun H."/>
            <person name="Yadav J.S."/>
            <person name="Pangilinan J."/>
            <person name="Larsson K.H."/>
            <person name="Matsuura K."/>
            <person name="Barry K."/>
            <person name="Labutti K."/>
            <person name="Kuo R."/>
            <person name="Ohm R.A."/>
            <person name="Bhattacharya S.S."/>
            <person name="Shirouzu T."/>
            <person name="Yoshinaga Y."/>
            <person name="Martin F.M."/>
            <person name="Grigoriev I.V."/>
            <person name="Hibbett D.S."/>
        </authorList>
    </citation>
    <scope>NUCLEOTIDE SEQUENCE [LARGE SCALE GENOMIC DNA]</scope>
    <source>
        <strain evidence="2 3">L-15889</strain>
    </source>
</reference>
<dbReference type="EMBL" id="KV429070">
    <property type="protein sequence ID" value="KZT68092.1"/>
    <property type="molecule type" value="Genomic_DNA"/>
</dbReference>
<feature type="region of interest" description="Disordered" evidence="1">
    <location>
        <begin position="21"/>
        <end position="48"/>
    </location>
</feature>
<accession>A0A165PE27</accession>
<dbReference type="AlphaFoldDB" id="A0A165PE27"/>
<name>A0A165PE27_9APHY</name>
<gene>
    <name evidence="2" type="ORF">DAEQUDRAFT_349692</name>
</gene>
<sequence>MHRPGLALTVCARMSNPHSKVRSSASSFASSLDHLHRPRSRAAPNVRSRMKNRHVLVTYSRRFPLVSFVSSLLSPSASASSRAGYISKTPLNFRDLLVARRRPIKPSARG</sequence>